<accession>J2ZIM9</accession>
<name>J2ZIM9_9EURY</name>
<sequence>MDGSLPRRTLENRCRFAIVYRAMESRPESKERSANDG</sequence>
<protein>
    <submittedName>
        <fullName evidence="1">Uncharacterized protein</fullName>
    </submittedName>
</protein>
<gene>
    <name evidence="1" type="ORF">HSB1_11780</name>
</gene>
<reference evidence="1 2" key="1">
    <citation type="journal article" date="2012" name="J. Bacteriol.">
        <title>Draft Genome Sequence of the Extremely Halophilic Archaeon Halogranum salarium B-1T.</title>
        <authorList>
            <person name="Kim K.K."/>
            <person name="Lee K.C."/>
            <person name="Lee J.S."/>
        </authorList>
    </citation>
    <scope>NUCLEOTIDE SEQUENCE [LARGE SCALE GENOMIC DNA]</scope>
    <source>
        <strain evidence="1 2">B-1</strain>
    </source>
</reference>
<dbReference type="EMBL" id="ALJD01000003">
    <property type="protein sequence ID" value="EJN60575.1"/>
    <property type="molecule type" value="Genomic_DNA"/>
</dbReference>
<comment type="caution">
    <text evidence="1">The sequence shown here is derived from an EMBL/GenBank/DDBJ whole genome shotgun (WGS) entry which is preliminary data.</text>
</comment>
<dbReference type="AlphaFoldDB" id="J2ZIM9"/>
<evidence type="ECO:0000313" key="1">
    <source>
        <dbReference type="EMBL" id="EJN60575.1"/>
    </source>
</evidence>
<proteinExistence type="predicted"/>
<dbReference type="Proteomes" id="UP000007813">
    <property type="component" value="Unassembled WGS sequence"/>
</dbReference>
<evidence type="ECO:0000313" key="2">
    <source>
        <dbReference type="Proteomes" id="UP000007813"/>
    </source>
</evidence>
<organism evidence="1 2">
    <name type="scientific">Halogranum salarium B-1</name>
    <dbReference type="NCBI Taxonomy" id="1210908"/>
    <lineage>
        <taxon>Archaea</taxon>
        <taxon>Methanobacteriati</taxon>
        <taxon>Methanobacteriota</taxon>
        <taxon>Stenosarchaea group</taxon>
        <taxon>Halobacteria</taxon>
        <taxon>Halobacteriales</taxon>
        <taxon>Haloferacaceae</taxon>
    </lineage>
</organism>